<feature type="transmembrane region" description="Helical" evidence="1">
    <location>
        <begin position="191"/>
        <end position="214"/>
    </location>
</feature>
<feature type="transmembrane region" description="Helical" evidence="1">
    <location>
        <begin position="32"/>
        <end position="53"/>
    </location>
</feature>
<dbReference type="GeneID" id="74941081"/>
<sequence length="224" mass="24084">MDTSTSGGDAPTGTAPSTLWSRLSAVVNHENVLVRFVASWVVFTTLFVAAWYVGYYLLPEGVLRGAAGVGARTPYLGNVRAEFLSILGFNLLFALVLVGANTFRSVETPLGHLVLLVTFVQGGLVWGSNSLVIQAGRLEPSLAVALGRSGLYELTAFVAIAVATRGVMLWHQRSGPRWREEFERVRSVRDWHVSLGEWVMLLAGLVLLAGANYVEAVRVAAVGG</sequence>
<proteinExistence type="predicted"/>
<protein>
    <submittedName>
        <fullName evidence="2">Uncharacterized protein</fullName>
    </submittedName>
</protein>
<keyword evidence="1" id="KW-0472">Membrane</keyword>
<evidence type="ECO:0000256" key="1">
    <source>
        <dbReference type="SAM" id="Phobius"/>
    </source>
</evidence>
<dbReference type="EMBL" id="CP104003">
    <property type="protein sequence ID" value="UWM54991.1"/>
    <property type="molecule type" value="Genomic_DNA"/>
</dbReference>
<dbReference type="KEGG" id="ssai:N0B31_01625"/>
<feature type="transmembrane region" description="Helical" evidence="1">
    <location>
        <begin position="149"/>
        <end position="170"/>
    </location>
</feature>
<evidence type="ECO:0000313" key="3">
    <source>
        <dbReference type="Proteomes" id="UP001057580"/>
    </source>
</evidence>
<accession>A0A9E7U8M4</accession>
<keyword evidence="1" id="KW-1133">Transmembrane helix</keyword>
<evidence type="ECO:0000313" key="2">
    <source>
        <dbReference type="EMBL" id="UWM54991.1"/>
    </source>
</evidence>
<gene>
    <name evidence="2" type="ORF">N0B31_01625</name>
</gene>
<dbReference type="Proteomes" id="UP001057580">
    <property type="component" value="Chromosome"/>
</dbReference>
<feature type="transmembrane region" description="Helical" evidence="1">
    <location>
        <begin position="110"/>
        <end position="129"/>
    </location>
</feature>
<organism evidence="2 3">
    <name type="scientific">Salinirubellus salinus</name>
    <dbReference type="NCBI Taxonomy" id="1364945"/>
    <lineage>
        <taxon>Archaea</taxon>
        <taxon>Methanobacteriati</taxon>
        <taxon>Methanobacteriota</taxon>
        <taxon>Stenosarchaea group</taxon>
        <taxon>Halobacteria</taxon>
        <taxon>Halobacteriales</taxon>
        <taxon>Natronomonadaceae</taxon>
        <taxon>Salinirubellus</taxon>
    </lineage>
</organism>
<feature type="transmembrane region" description="Helical" evidence="1">
    <location>
        <begin position="83"/>
        <end position="103"/>
    </location>
</feature>
<keyword evidence="1" id="KW-0812">Transmembrane</keyword>
<reference evidence="2" key="1">
    <citation type="submission" date="2022-09" db="EMBL/GenBank/DDBJ databases">
        <title>Diverse halophilic archaea isolated from saline environments.</title>
        <authorList>
            <person name="Cui H.-L."/>
        </authorList>
    </citation>
    <scope>NUCLEOTIDE SEQUENCE</scope>
    <source>
        <strain evidence="2">ZS-35-S2</strain>
    </source>
</reference>
<keyword evidence="3" id="KW-1185">Reference proteome</keyword>
<dbReference type="RefSeq" id="WP_260594043.1">
    <property type="nucleotide sequence ID" value="NZ_CP104003.1"/>
</dbReference>
<name>A0A9E7U8M4_9EURY</name>
<dbReference type="AlphaFoldDB" id="A0A9E7U8M4"/>